<dbReference type="EMBL" id="KE504174">
    <property type="protein sequence ID" value="EPS97665.1"/>
    <property type="molecule type" value="Genomic_DNA"/>
</dbReference>
<evidence type="ECO:0000313" key="2">
    <source>
        <dbReference type="EMBL" id="EPS97665.1"/>
    </source>
</evidence>
<dbReference type="eggNOG" id="KOG2435">
    <property type="taxonomic scope" value="Eukaryota"/>
</dbReference>
<dbReference type="InterPro" id="IPR039131">
    <property type="entry name" value="NDUFAF1"/>
</dbReference>
<dbReference type="GO" id="GO:0051082">
    <property type="term" value="F:unfolded protein binding"/>
    <property type="evidence" value="ECO:0007669"/>
    <property type="project" value="TreeGrafter"/>
</dbReference>
<dbReference type="OrthoDB" id="42561at2759"/>
<accession>S8F7R2</accession>
<evidence type="ECO:0000259" key="1">
    <source>
        <dbReference type="Pfam" id="PF08547"/>
    </source>
</evidence>
<feature type="domain" description="NADH:ubiquinone oxidoreductase intermediate-associated protein 30" evidence="1">
    <location>
        <begin position="39"/>
        <end position="189"/>
    </location>
</feature>
<protein>
    <recommendedName>
        <fullName evidence="1">NADH:ubiquinone oxidoreductase intermediate-associated protein 30 domain-containing protein</fullName>
    </recommendedName>
</protein>
<sequence length="201" mass="22592">MSRLSAYLNRSSKLVRDNTSRVMRMSGADEPSRTPITLFNFSTHEDIQQFATGCDADVGGTSTVNFALDESTASGEKVSALGRPTAKFWGDMRLGVRHGLEGHIRGGYAGFRSKARTHSSTPRTSLFGELTDDVSMHKFLALRVRAAGHPRTRNSYYVNIQTDGPITTDLWQHRLYFRRDDGGWEDIFVRTTASYTRARHR</sequence>
<dbReference type="STRING" id="743788.S8F7R2"/>
<dbReference type="GO" id="GO:0010257">
    <property type="term" value="P:NADH dehydrogenase complex assembly"/>
    <property type="evidence" value="ECO:0007669"/>
    <property type="project" value="TreeGrafter"/>
</dbReference>
<organism evidence="2 3">
    <name type="scientific">Fomitopsis schrenkii</name>
    <name type="common">Brown rot fungus</name>
    <dbReference type="NCBI Taxonomy" id="2126942"/>
    <lineage>
        <taxon>Eukaryota</taxon>
        <taxon>Fungi</taxon>
        <taxon>Dikarya</taxon>
        <taxon>Basidiomycota</taxon>
        <taxon>Agaricomycotina</taxon>
        <taxon>Agaricomycetes</taxon>
        <taxon>Polyporales</taxon>
        <taxon>Fomitopsis</taxon>
    </lineage>
</organism>
<dbReference type="PANTHER" id="PTHR13194:SF18">
    <property type="entry name" value="COMPLEX I INTERMEDIATE-ASSOCIATED PROTEIN 30, MITOCHONDRIAL"/>
    <property type="match status" value="1"/>
</dbReference>
<dbReference type="HOGENOM" id="CLU_059028_1_1_1"/>
<dbReference type="InParanoid" id="S8F7R2"/>
<name>S8F7R2_FOMSC</name>
<dbReference type="GO" id="GO:0006120">
    <property type="term" value="P:mitochondrial electron transport, NADH to ubiquinone"/>
    <property type="evidence" value="ECO:0007669"/>
    <property type="project" value="TreeGrafter"/>
</dbReference>
<keyword evidence="3" id="KW-1185">Reference proteome</keyword>
<dbReference type="PANTHER" id="PTHR13194">
    <property type="entry name" value="COMPLEX I INTERMEDIATE-ASSOCIATED PROTEIN 30"/>
    <property type="match status" value="1"/>
</dbReference>
<dbReference type="AlphaFoldDB" id="S8F7R2"/>
<dbReference type="Pfam" id="PF08547">
    <property type="entry name" value="CIA30"/>
    <property type="match status" value="1"/>
</dbReference>
<reference evidence="2 3" key="1">
    <citation type="journal article" date="2012" name="Science">
        <title>The Paleozoic origin of enzymatic lignin decomposition reconstructed from 31 fungal genomes.</title>
        <authorList>
            <person name="Floudas D."/>
            <person name="Binder M."/>
            <person name="Riley R."/>
            <person name="Barry K."/>
            <person name="Blanchette R.A."/>
            <person name="Henrissat B."/>
            <person name="Martinez A.T."/>
            <person name="Otillar R."/>
            <person name="Spatafora J.W."/>
            <person name="Yadav J.S."/>
            <person name="Aerts A."/>
            <person name="Benoit I."/>
            <person name="Boyd A."/>
            <person name="Carlson A."/>
            <person name="Copeland A."/>
            <person name="Coutinho P.M."/>
            <person name="de Vries R.P."/>
            <person name="Ferreira P."/>
            <person name="Findley K."/>
            <person name="Foster B."/>
            <person name="Gaskell J."/>
            <person name="Glotzer D."/>
            <person name="Gorecki P."/>
            <person name="Heitman J."/>
            <person name="Hesse C."/>
            <person name="Hori C."/>
            <person name="Igarashi K."/>
            <person name="Jurgens J.A."/>
            <person name="Kallen N."/>
            <person name="Kersten P."/>
            <person name="Kohler A."/>
            <person name="Kuees U."/>
            <person name="Kumar T.K.A."/>
            <person name="Kuo A."/>
            <person name="LaButti K."/>
            <person name="Larrondo L.F."/>
            <person name="Lindquist E."/>
            <person name="Ling A."/>
            <person name="Lombard V."/>
            <person name="Lucas S."/>
            <person name="Lundell T."/>
            <person name="Martin R."/>
            <person name="McLaughlin D.J."/>
            <person name="Morgenstern I."/>
            <person name="Morin E."/>
            <person name="Murat C."/>
            <person name="Nagy L.G."/>
            <person name="Nolan M."/>
            <person name="Ohm R.A."/>
            <person name="Patyshakuliyeva A."/>
            <person name="Rokas A."/>
            <person name="Ruiz-Duenas F.J."/>
            <person name="Sabat G."/>
            <person name="Salamov A."/>
            <person name="Samejima M."/>
            <person name="Schmutz J."/>
            <person name="Slot J.C."/>
            <person name="St John F."/>
            <person name="Stenlid J."/>
            <person name="Sun H."/>
            <person name="Sun S."/>
            <person name="Syed K."/>
            <person name="Tsang A."/>
            <person name="Wiebenga A."/>
            <person name="Young D."/>
            <person name="Pisabarro A."/>
            <person name="Eastwood D.C."/>
            <person name="Martin F."/>
            <person name="Cullen D."/>
            <person name="Grigoriev I.V."/>
            <person name="Hibbett D.S."/>
        </authorList>
    </citation>
    <scope>NUCLEOTIDE SEQUENCE</scope>
    <source>
        <strain evidence="3">FP-58527</strain>
    </source>
</reference>
<dbReference type="GO" id="GO:0005739">
    <property type="term" value="C:mitochondrion"/>
    <property type="evidence" value="ECO:0007669"/>
    <property type="project" value="TreeGrafter"/>
</dbReference>
<dbReference type="InterPro" id="IPR013857">
    <property type="entry name" value="NADH-UbQ_OxRdtase-assoc_prot30"/>
</dbReference>
<evidence type="ECO:0000313" key="3">
    <source>
        <dbReference type="Proteomes" id="UP000015241"/>
    </source>
</evidence>
<proteinExistence type="predicted"/>
<dbReference type="Proteomes" id="UP000015241">
    <property type="component" value="Unassembled WGS sequence"/>
</dbReference>
<gene>
    <name evidence="2" type="ORF">FOMPIDRAFT_1128024</name>
</gene>